<accession>W1NTR9</accession>
<reference evidence="2" key="1">
    <citation type="journal article" date="2013" name="Science">
        <title>The Amborella genome and the evolution of flowering plants.</title>
        <authorList>
            <consortium name="Amborella Genome Project"/>
        </authorList>
    </citation>
    <scope>NUCLEOTIDE SEQUENCE [LARGE SCALE GENOMIC DNA]</scope>
</reference>
<dbReference type="Gramene" id="ERM98922">
    <property type="protein sequence ID" value="ERM98922"/>
    <property type="gene ID" value="AMTR_s00114p00100760"/>
</dbReference>
<gene>
    <name evidence="1" type="ORF">AMTR_s00114p00100760</name>
</gene>
<organism evidence="1 2">
    <name type="scientific">Amborella trichopoda</name>
    <dbReference type="NCBI Taxonomy" id="13333"/>
    <lineage>
        <taxon>Eukaryota</taxon>
        <taxon>Viridiplantae</taxon>
        <taxon>Streptophyta</taxon>
        <taxon>Embryophyta</taxon>
        <taxon>Tracheophyta</taxon>
        <taxon>Spermatophyta</taxon>
        <taxon>Magnoliopsida</taxon>
        <taxon>Amborellales</taxon>
        <taxon>Amborellaceae</taxon>
        <taxon>Amborella</taxon>
    </lineage>
</organism>
<evidence type="ECO:0000313" key="1">
    <source>
        <dbReference type="EMBL" id="ERM98922.1"/>
    </source>
</evidence>
<dbReference type="AlphaFoldDB" id="W1NTR9"/>
<name>W1NTR9_AMBTC</name>
<evidence type="ECO:0000313" key="2">
    <source>
        <dbReference type="Proteomes" id="UP000017836"/>
    </source>
</evidence>
<dbReference type="HOGENOM" id="CLU_1857975_0_0_1"/>
<sequence>MCGPVPLPKGPNMVLERPLMLKIRTANAEPEAAAVLLMCAPVAADCKWFGTLSACMGLLGGVFAAEVSLESAEVFEGAGTGVGDVILAIGEAAEAGEPKGGRGWLGATQGVWSLAVLGAVAPHVHLWMLAFGFAWISS</sequence>
<dbReference type="Proteomes" id="UP000017836">
    <property type="component" value="Unassembled WGS sequence"/>
</dbReference>
<keyword evidence="2" id="KW-1185">Reference proteome</keyword>
<protein>
    <submittedName>
        <fullName evidence="1">Uncharacterized protein</fullName>
    </submittedName>
</protein>
<proteinExistence type="predicted"/>
<dbReference type="EMBL" id="KI395136">
    <property type="protein sequence ID" value="ERM98922.1"/>
    <property type="molecule type" value="Genomic_DNA"/>
</dbReference>